<accession>A0A6B0UR84</accession>
<name>A0A6B0UR84_IXORI</name>
<reference evidence="2" key="1">
    <citation type="submission" date="2019-12" db="EMBL/GenBank/DDBJ databases">
        <title>An insight into the sialome of adult female Ixodes ricinus ticks feeding for 6 days.</title>
        <authorList>
            <person name="Perner J."/>
            <person name="Ribeiro J.M.C."/>
        </authorList>
    </citation>
    <scope>NUCLEOTIDE SEQUENCE</scope>
    <source>
        <strain evidence="2">Semi-engorged</strain>
        <tissue evidence="2">Salivary glands</tissue>
    </source>
</reference>
<organism evidence="2">
    <name type="scientific">Ixodes ricinus</name>
    <name type="common">Common tick</name>
    <name type="synonym">Acarus ricinus</name>
    <dbReference type="NCBI Taxonomy" id="34613"/>
    <lineage>
        <taxon>Eukaryota</taxon>
        <taxon>Metazoa</taxon>
        <taxon>Ecdysozoa</taxon>
        <taxon>Arthropoda</taxon>
        <taxon>Chelicerata</taxon>
        <taxon>Arachnida</taxon>
        <taxon>Acari</taxon>
        <taxon>Parasitiformes</taxon>
        <taxon>Ixodida</taxon>
        <taxon>Ixodoidea</taxon>
        <taxon>Ixodidae</taxon>
        <taxon>Ixodinae</taxon>
        <taxon>Ixodes</taxon>
    </lineage>
</organism>
<feature type="compositionally biased region" description="Low complexity" evidence="1">
    <location>
        <begin position="20"/>
        <end position="34"/>
    </location>
</feature>
<sequence>MAWEGGLRCAPPFGCAASWSAASGSSTAGSARHSGNMRTRRCSSWTNETRWASTSRRRRAERRVPRRRTPWKATPASGMCPITTRRRRVRWWSGWRRRQANGLLCHCQRAKATSCKFRLAMPCKQTGAPSP</sequence>
<feature type="compositionally biased region" description="Basic residues" evidence="1">
    <location>
        <begin position="55"/>
        <end position="70"/>
    </location>
</feature>
<proteinExistence type="predicted"/>
<dbReference type="EMBL" id="GIFC01010227">
    <property type="protein sequence ID" value="MXU92310.1"/>
    <property type="molecule type" value="Transcribed_RNA"/>
</dbReference>
<protein>
    <submittedName>
        <fullName evidence="2">Uncharacterized protein</fullName>
    </submittedName>
</protein>
<dbReference type="AlphaFoldDB" id="A0A6B0UR84"/>
<evidence type="ECO:0000313" key="2">
    <source>
        <dbReference type="EMBL" id="MXU92310.1"/>
    </source>
</evidence>
<feature type="region of interest" description="Disordered" evidence="1">
    <location>
        <begin position="20"/>
        <end position="79"/>
    </location>
</feature>
<evidence type="ECO:0000256" key="1">
    <source>
        <dbReference type="SAM" id="MobiDB-lite"/>
    </source>
</evidence>